<dbReference type="InterPro" id="IPR050336">
    <property type="entry name" value="Chromosome_partition/occlusion"/>
</dbReference>
<protein>
    <recommendedName>
        <fullName evidence="3">ParB/Sulfiredoxin domain-containing protein</fullName>
    </recommendedName>
</protein>
<dbReference type="PANTHER" id="PTHR33375:SF1">
    <property type="entry name" value="CHROMOSOME-PARTITIONING PROTEIN PARB-RELATED"/>
    <property type="match status" value="1"/>
</dbReference>
<sequence length="341" mass="38083">MARKLGGNRAGSGKVASNPGLDKWVDSIANHSSSASKVKDVMVKTIPVDYIVTDENNPRKLHVDSKLIKKIIQTHPLKDQATSNTDSEWIEPYVKEVVEAYSLQGKEIGDLTSLVEFAFSLQSAEKMLHPVVVWKEESTFHLMVGERRYLSHLLLQETHIYSRIHLERPSQFELDLLQWKENMDREEMSLYDRLTRIQKLIEDVGGRSAITVVQLAAIIGKSRTVAHRYIYVLEAKSDLLMPYIKEGRVTELKKAAELAKLTDSELNARLGIGQKKVDKKSSGPAPIKINKGADTKAIEKLVRAAAESLDIGDLLESADFSNPKNAGEILNTILSKLSEAK</sequence>
<dbReference type="Proteomes" id="UP001218788">
    <property type="component" value="Unassembled WGS sequence"/>
</dbReference>
<dbReference type="PANTHER" id="PTHR33375">
    <property type="entry name" value="CHROMOSOME-PARTITIONING PROTEIN PARB-RELATED"/>
    <property type="match status" value="1"/>
</dbReference>
<dbReference type="EMBL" id="JAQQXP010000004">
    <property type="protein sequence ID" value="MDC8832992.1"/>
    <property type="molecule type" value="Genomic_DNA"/>
</dbReference>
<gene>
    <name evidence="1" type="ORF">OIK42_19735</name>
</gene>
<name>A0ABT5L7F2_9ALTE</name>
<evidence type="ECO:0000313" key="1">
    <source>
        <dbReference type="EMBL" id="MDC8832992.1"/>
    </source>
</evidence>
<keyword evidence="2" id="KW-1185">Reference proteome</keyword>
<evidence type="ECO:0008006" key="3">
    <source>
        <dbReference type="Google" id="ProtNLM"/>
    </source>
</evidence>
<comment type="caution">
    <text evidence="1">The sequence shown here is derived from an EMBL/GenBank/DDBJ whole genome shotgun (WGS) entry which is preliminary data.</text>
</comment>
<dbReference type="Gene3D" id="1.10.10.2830">
    <property type="match status" value="1"/>
</dbReference>
<accession>A0ABT5L7F2</accession>
<organism evidence="1 2">
    <name type="scientific">Alteromonas gilva</name>
    <dbReference type="NCBI Taxonomy" id="2987522"/>
    <lineage>
        <taxon>Bacteria</taxon>
        <taxon>Pseudomonadati</taxon>
        <taxon>Pseudomonadota</taxon>
        <taxon>Gammaproteobacteria</taxon>
        <taxon>Alteromonadales</taxon>
        <taxon>Alteromonadaceae</taxon>
        <taxon>Alteromonas/Salinimonas group</taxon>
        <taxon>Alteromonas</taxon>
    </lineage>
</organism>
<reference evidence="1 2" key="1">
    <citation type="submission" date="2022-10" db="EMBL/GenBank/DDBJ databases">
        <title>Alteromonas sp. chi3 Genome sequencing.</title>
        <authorList>
            <person name="Park S."/>
        </authorList>
    </citation>
    <scope>NUCLEOTIDE SEQUENCE [LARGE SCALE GENOMIC DNA]</scope>
    <source>
        <strain evidence="2">chi3</strain>
    </source>
</reference>
<proteinExistence type="predicted"/>
<evidence type="ECO:0000313" key="2">
    <source>
        <dbReference type="Proteomes" id="UP001218788"/>
    </source>
</evidence>
<dbReference type="SUPFAM" id="SSF109709">
    <property type="entry name" value="KorB DNA-binding domain-like"/>
    <property type="match status" value="1"/>
</dbReference>
<dbReference type="RefSeq" id="WP_273642903.1">
    <property type="nucleotide sequence ID" value="NZ_JAQQXP010000004.1"/>
</dbReference>